<feature type="domain" description="B30.2/SPRY" evidence="3">
    <location>
        <begin position="379"/>
        <end position="572"/>
    </location>
</feature>
<protein>
    <recommendedName>
        <fullName evidence="3">B30.2/SPRY domain-containing protein</fullName>
    </recommendedName>
</protein>
<dbReference type="Proteomes" id="UP000054350">
    <property type="component" value="Unassembled WGS sequence"/>
</dbReference>
<dbReference type="InterPro" id="IPR001870">
    <property type="entry name" value="B30.2/SPRY"/>
</dbReference>
<feature type="compositionally biased region" description="Low complexity" evidence="1">
    <location>
        <begin position="43"/>
        <end position="104"/>
    </location>
</feature>
<evidence type="ECO:0000256" key="1">
    <source>
        <dbReference type="SAM" id="MobiDB-lite"/>
    </source>
</evidence>
<dbReference type="InterPro" id="IPR043136">
    <property type="entry name" value="B30.2/SPRY_sf"/>
</dbReference>
<feature type="region of interest" description="Disordered" evidence="1">
    <location>
        <begin position="43"/>
        <end position="111"/>
    </location>
</feature>
<name>A0A0L0T923_ALLM3</name>
<feature type="compositionally biased region" description="Basic and acidic residues" evidence="1">
    <location>
        <begin position="208"/>
        <end position="218"/>
    </location>
</feature>
<dbReference type="InterPro" id="IPR003877">
    <property type="entry name" value="SPRY_dom"/>
</dbReference>
<sequence>MTRRAGRDSRPRRTRWHQLIGAAALPVTAIFVSLAPARVAALPAGTTTPSSSSASPSSSSSKPSTSSSSSSSPSSASTAKPGSTPSTSSTSSSSSPKSIPSTASVPRSWGSSTSPIVGPAGYSGYWQPYTYYSDDSLTESSNVATCTFVETNLDGSIKSTTVYYGDACPNSGGLSDWAIFGIVMGALAGLWLLVALWKCCCRKKKKKREGEGEGESRGQRRRRRKRENRLAESQQQSATAAAAPLTSRPSRRNGRQADQQPAAKPVAPTPPAPEILLTLPLPNESVMDARVRAADFVKQYPARAFHWTPNNVAQLVDKAQVAHLAVPEALADMVWVATCNGGELVRVVFYPKTALAEPAASSSTAPLPPPPAPTGPPPAFDAKVPFLESDLGTLEPAPSSAAAAAAATTTPPPDRNTEVTVLTALSLPWLRPTMPLGVPTPHPTTRDVIYFEVAITMLDPTTTLAIGLANFPAPSYQLPGRHPWSLALHSNTGQVLVNSSPRGTSSGKPLHEGDIIGLGIDTRTSAVFFTRNGVKLPDITDANVPAPYVPVHPAFGADGPCEIEVRWHGHEFQWSDANAHGYEYRLEEGVDRDPPPAPMVPMASEAELPPYMP</sequence>
<dbReference type="Gene3D" id="2.60.120.920">
    <property type="match status" value="1"/>
</dbReference>
<feature type="region of interest" description="Disordered" evidence="1">
    <location>
        <begin position="360"/>
        <end position="382"/>
    </location>
</feature>
<dbReference type="Pfam" id="PF00622">
    <property type="entry name" value="SPRY"/>
    <property type="match status" value="1"/>
</dbReference>
<proteinExistence type="predicted"/>
<dbReference type="STRING" id="578462.A0A0L0T923"/>
<evidence type="ECO:0000313" key="5">
    <source>
        <dbReference type="Proteomes" id="UP000054350"/>
    </source>
</evidence>
<feature type="compositionally biased region" description="Pro residues" evidence="1">
    <location>
        <begin position="366"/>
        <end position="379"/>
    </location>
</feature>
<reference evidence="4 5" key="1">
    <citation type="submission" date="2009-11" db="EMBL/GenBank/DDBJ databases">
        <title>Annotation of Allomyces macrogynus ATCC 38327.</title>
        <authorList>
            <consortium name="The Broad Institute Genome Sequencing Platform"/>
            <person name="Russ C."/>
            <person name="Cuomo C."/>
            <person name="Burger G."/>
            <person name="Gray M.W."/>
            <person name="Holland P.W.H."/>
            <person name="King N."/>
            <person name="Lang F.B.F."/>
            <person name="Roger A.J."/>
            <person name="Ruiz-Trillo I."/>
            <person name="Young S.K."/>
            <person name="Zeng Q."/>
            <person name="Gargeya S."/>
            <person name="Fitzgerald M."/>
            <person name="Haas B."/>
            <person name="Abouelleil A."/>
            <person name="Alvarado L."/>
            <person name="Arachchi H.M."/>
            <person name="Berlin A."/>
            <person name="Chapman S.B."/>
            <person name="Gearin G."/>
            <person name="Goldberg J."/>
            <person name="Griggs A."/>
            <person name="Gujja S."/>
            <person name="Hansen M."/>
            <person name="Heiman D."/>
            <person name="Howarth C."/>
            <person name="Larimer J."/>
            <person name="Lui A."/>
            <person name="MacDonald P.J.P."/>
            <person name="McCowen C."/>
            <person name="Montmayeur A."/>
            <person name="Murphy C."/>
            <person name="Neiman D."/>
            <person name="Pearson M."/>
            <person name="Priest M."/>
            <person name="Roberts A."/>
            <person name="Saif S."/>
            <person name="Shea T."/>
            <person name="Sisk P."/>
            <person name="Stolte C."/>
            <person name="Sykes S."/>
            <person name="Wortman J."/>
            <person name="Nusbaum C."/>
            <person name="Birren B."/>
        </authorList>
    </citation>
    <scope>NUCLEOTIDE SEQUENCE [LARGE SCALE GENOMIC DNA]</scope>
    <source>
        <strain evidence="4 5">ATCC 38327</strain>
    </source>
</reference>
<feature type="region of interest" description="Disordered" evidence="1">
    <location>
        <begin position="590"/>
        <end position="613"/>
    </location>
</feature>
<organism evidence="4 5">
    <name type="scientific">Allomyces macrogynus (strain ATCC 38327)</name>
    <name type="common">Allomyces javanicus var. macrogynus</name>
    <dbReference type="NCBI Taxonomy" id="578462"/>
    <lineage>
        <taxon>Eukaryota</taxon>
        <taxon>Fungi</taxon>
        <taxon>Fungi incertae sedis</taxon>
        <taxon>Blastocladiomycota</taxon>
        <taxon>Blastocladiomycetes</taxon>
        <taxon>Blastocladiales</taxon>
        <taxon>Blastocladiaceae</taxon>
        <taxon>Allomyces</taxon>
    </lineage>
</organism>
<dbReference type="SMART" id="SM00449">
    <property type="entry name" value="SPRY"/>
    <property type="match status" value="1"/>
</dbReference>
<feature type="region of interest" description="Disordered" evidence="1">
    <location>
        <begin position="208"/>
        <end position="277"/>
    </location>
</feature>
<gene>
    <name evidence="4" type="ORF">AMAG_15872</name>
</gene>
<dbReference type="EMBL" id="GG745370">
    <property type="protein sequence ID" value="KNE71215.1"/>
    <property type="molecule type" value="Genomic_DNA"/>
</dbReference>
<dbReference type="eggNOG" id="KOG1477">
    <property type="taxonomic scope" value="Eukaryota"/>
</dbReference>
<keyword evidence="2" id="KW-0472">Membrane</keyword>
<feature type="compositionally biased region" description="Low complexity" evidence="1">
    <location>
        <begin position="397"/>
        <end position="409"/>
    </location>
</feature>
<reference evidence="5" key="2">
    <citation type="submission" date="2009-11" db="EMBL/GenBank/DDBJ databases">
        <title>The Genome Sequence of Allomyces macrogynus strain ATCC 38327.</title>
        <authorList>
            <consortium name="The Broad Institute Genome Sequencing Platform"/>
            <person name="Russ C."/>
            <person name="Cuomo C."/>
            <person name="Shea T."/>
            <person name="Young S.K."/>
            <person name="Zeng Q."/>
            <person name="Koehrsen M."/>
            <person name="Haas B."/>
            <person name="Borodovsky M."/>
            <person name="Guigo R."/>
            <person name="Alvarado L."/>
            <person name="Berlin A."/>
            <person name="Borenstein D."/>
            <person name="Chen Z."/>
            <person name="Engels R."/>
            <person name="Freedman E."/>
            <person name="Gellesch M."/>
            <person name="Goldberg J."/>
            <person name="Griggs A."/>
            <person name="Gujja S."/>
            <person name="Heiman D."/>
            <person name="Hepburn T."/>
            <person name="Howarth C."/>
            <person name="Jen D."/>
            <person name="Larson L."/>
            <person name="Lewis B."/>
            <person name="Mehta T."/>
            <person name="Park D."/>
            <person name="Pearson M."/>
            <person name="Roberts A."/>
            <person name="Saif S."/>
            <person name="Shenoy N."/>
            <person name="Sisk P."/>
            <person name="Stolte C."/>
            <person name="Sykes S."/>
            <person name="Walk T."/>
            <person name="White J."/>
            <person name="Yandava C."/>
            <person name="Burger G."/>
            <person name="Gray M.W."/>
            <person name="Holland P.W.H."/>
            <person name="King N."/>
            <person name="Lang F.B.F."/>
            <person name="Roger A.J."/>
            <person name="Ruiz-Trillo I."/>
            <person name="Lander E."/>
            <person name="Nusbaum C."/>
        </authorList>
    </citation>
    <scope>NUCLEOTIDE SEQUENCE [LARGE SCALE GENOMIC DNA]</scope>
    <source>
        <strain evidence="5">ATCC 38327</strain>
    </source>
</reference>
<feature type="transmembrane region" description="Helical" evidence="2">
    <location>
        <begin position="177"/>
        <end position="197"/>
    </location>
</feature>
<dbReference type="VEuPathDB" id="FungiDB:AMAG_15872"/>
<dbReference type="OrthoDB" id="258495at2759"/>
<evidence type="ECO:0000313" key="4">
    <source>
        <dbReference type="EMBL" id="KNE71215.1"/>
    </source>
</evidence>
<keyword evidence="2" id="KW-0812">Transmembrane</keyword>
<keyword evidence="5" id="KW-1185">Reference proteome</keyword>
<accession>A0A0L0T923</accession>
<feature type="region of interest" description="Disordered" evidence="1">
    <location>
        <begin position="397"/>
        <end position="418"/>
    </location>
</feature>
<evidence type="ECO:0000256" key="2">
    <source>
        <dbReference type="SAM" id="Phobius"/>
    </source>
</evidence>
<dbReference type="PROSITE" id="PS50188">
    <property type="entry name" value="B302_SPRY"/>
    <property type="match status" value="1"/>
</dbReference>
<keyword evidence="2" id="KW-1133">Transmembrane helix</keyword>
<dbReference type="AlphaFoldDB" id="A0A0L0T923"/>
<dbReference type="SUPFAM" id="SSF49899">
    <property type="entry name" value="Concanavalin A-like lectins/glucanases"/>
    <property type="match status" value="1"/>
</dbReference>
<dbReference type="InterPro" id="IPR013320">
    <property type="entry name" value="ConA-like_dom_sf"/>
</dbReference>
<feature type="compositionally biased region" description="Low complexity" evidence="1">
    <location>
        <begin position="231"/>
        <end position="248"/>
    </location>
</feature>
<evidence type="ECO:0000259" key="3">
    <source>
        <dbReference type="PROSITE" id="PS50188"/>
    </source>
</evidence>